<dbReference type="AlphaFoldDB" id="A0A6P7H997"/>
<feature type="region of interest" description="Disordered" evidence="2">
    <location>
        <begin position="318"/>
        <end position="397"/>
    </location>
</feature>
<dbReference type="GO" id="GO:0036064">
    <property type="term" value="C:ciliary basal body"/>
    <property type="evidence" value="ECO:0007669"/>
    <property type="project" value="TreeGrafter"/>
</dbReference>
<protein>
    <submittedName>
        <fullName evidence="4">Protein TALPID3-like</fullName>
    </submittedName>
</protein>
<dbReference type="PANTHER" id="PTHR15721">
    <property type="entry name" value="KIAA0586 PROTEIN"/>
    <property type="match status" value="1"/>
</dbReference>
<feature type="region of interest" description="Disordered" evidence="2">
    <location>
        <begin position="1165"/>
        <end position="1232"/>
    </location>
</feature>
<dbReference type="PANTHER" id="PTHR15721:SF2">
    <property type="entry name" value="PROTEIN TALPID3"/>
    <property type="match status" value="1"/>
</dbReference>
<organism evidence="3 4">
    <name type="scientific">Parambassis ranga</name>
    <name type="common">Indian glassy fish</name>
    <dbReference type="NCBI Taxonomy" id="210632"/>
    <lineage>
        <taxon>Eukaryota</taxon>
        <taxon>Metazoa</taxon>
        <taxon>Chordata</taxon>
        <taxon>Craniata</taxon>
        <taxon>Vertebrata</taxon>
        <taxon>Euteleostomi</taxon>
        <taxon>Actinopterygii</taxon>
        <taxon>Neopterygii</taxon>
        <taxon>Teleostei</taxon>
        <taxon>Neoteleostei</taxon>
        <taxon>Acanthomorphata</taxon>
        <taxon>Ovalentaria</taxon>
        <taxon>Ambassidae</taxon>
        <taxon>Parambassis</taxon>
    </lineage>
</organism>
<reference evidence="4" key="2">
    <citation type="submission" date="2025-08" db="UniProtKB">
        <authorList>
            <consortium name="RefSeq"/>
        </authorList>
    </citation>
    <scope>IDENTIFICATION</scope>
</reference>
<dbReference type="Proteomes" id="UP000515145">
    <property type="component" value="Chromosome 22"/>
</dbReference>
<feature type="compositionally biased region" description="Pro residues" evidence="2">
    <location>
        <begin position="694"/>
        <end position="708"/>
    </location>
</feature>
<feature type="region of interest" description="Disordered" evidence="2">
    <location>
        <begin position="669"/>
        <end position="708"/>
    </location>
</feature>
<evidence type="ECO:0000313" key="3">
    <source>
        <dbReference type="Proteomes" id="UP000515145"/>
    </source>
</evidence>
<evidence type="ECO:0000313" key="4">
    <source>
        <dbReference type="RefSeq" id="XP_028251900.1"/>
    </source>
</evidence>
<dbReference type="GO" id="GO:0007224">
    <property type="term" value="P:smoothened signaling pathway"/>
    <property type="evidence" value="ECO:0007669"/>
    <property type="project" value="InterPro"/>
</dbReference>
<feature type="compositionally biased region" description="Pro residues" evidence="2">
    <location>
        <begin position="926"/>
        <end position="937"/>
    </location>
</feature>
<keyword evidence="3" id="KW-1185">Reference proteome</keyword>
<feature type="compositionally biased region" description="Pro residues" evidence="2">
    <location>
        <begin position="906"/>
        <end position="917"/>
    </location>
</feature>
<keyword evidence="1" id="KW-0175">Coiled coil</keyword>
<feature type="compositionally biased region" description="Low complexity" evidence="2">
    <location>
        <begin position="1081"/>
        <end position="1100"/>
    </location>
</feature>
<feature type="region of interest" description="Disordered" evidence="2">
    <location>
        <begin position="491"/>
        <end position="526"/>
    </location>
</feature>
<accession>A0A6P7H997</accession>
<feature type="coiled-coil region" evidence="1">
    <location>
        <begin position="407"/>
        <end position="434"/>
    </location>
</feature>
<feature type="compositionally biased region" description="Gly residues" evidence="2">
    <location>
        <begin position="513"/>
        <end position="523"/>
    </location>
</feature>
<feature type="compositionally biased region" description="Basic and acidic residues" evidence="2">
    <location>
        <begin position="1173"/>
        <end position="1197"/>
    </location>
</feature>
<feature type="compositionally biased region" description="Low complexity" evidence="2">
    <location>
        <begin position="323"/>
        <end position="397"/>
    </location>
</feature>
<dbReference type="GeneID" id="114427878"/>
<feature type="region of interest" description="Disordered" evidence="2">
    <location>
        <begin position="1"/>
        <end position="80"/>
    </location>
</feature>
<evidence type="ECO:0000256" key="2">
    <source>
        <dbReference type="SAM" id="MobiDB-lite"/>
    </source>
</evidence>
<feature type="compositionally biased region" description="Pro residues" evidence="2">
    <location>
        <begin position="1011"/>
        <end position="1020"/>
    </location>
</feature>
<feature type="compositionally biased region" description="Low complexity" evidence="2">
    <location>
        <begin position="938"/>
        <end position="956"/>
    </location>
</feature>
<feature type="compositionally biased region" description="Pro residues" evidence="2">
    <location>
        <begin position="1062"/>
        <end position="1080"/>
    </location>
</feature>
<feature type="compositionally biased region" description="Polar residues" evidence="2">
    <location>
        <begin position="491"/>
        <end position="501"/>
    </location>
</feature>
<sequence length="1261" mass="135397">MSTVNMAQPSGPVRSSCSSDTGDVLIRSTRVQRHGAEEGSGPVQITVQKLHSPPRVQPHRDGLQRAPQKAGPPRREAADCEPGHELLTSRFTAGGRGAVLAALKQRSHSAPHRREVPVQLFDPLQASVKCQDPPGLSSQDASDVALVQTGPALVSGHQGETSNTPAAAAVIKVCVQAPSDMEARVSRLADGVQKLLEADRGWNQALQQMKTLQSRQLQLQSQLLESNLKTVGGHAPTASDLTASGQPGRLQATHLTHTGSSQQQSFSANTMETSPVAMETCCRDPWPKQSRDGRILRGASDRLETRASELLMEMGGMNPEVKNQSSQTRHQQNQHQQNQSSQTRHQQTQHQQNQSSQTRNQQTQHQQKHFPFQHSHSQQNLSQSHQNQTQQSQSVLVQRRPVVPSMLEEAGQVLRHVRRQKKLLEENLETLLRAETGGVLHCQLEALATNRDCTQEVRIKKTVDAWINTLARDIKAEMSSQDAADAVVTSQHAAGVSSTQIRRGKPMSRPRGAGTGARAGRGSRGPTAAHRLLQEAEPDGVAGRLTDSKQVVVEGESYLTHLYGRAPYEGLRRTLKKSPYLHFSSPASPLSRKPRPRLVESVQGVKLKSCKTQTSISSGPPQHLFSSGGPAHLTTTRPVSVAIPLGPPRMDSSSRAGLLQEVVLLPEVPPVTEDDGASGQQRQQLDADEAAVTPPAPMPAPPPSAPPPPHTVDIINMESEKGVEEEENILPGTDVLSAVDVVQEETSVPGEEAVELDGGPSPPPVLYQGPLFPPQAPCALPAQDPVLRLNQRSVLENRLVEWVEQQLMAQMISDIHRPPPPDPAQNHSSDQSQLEERSVTSDIVEAAGGGGLQLFVDSSLSVDSELIRELVNEVLTETITLMLGQRDTRDTEPEEGLEPAAAEPAAPEPAAPEPAAPEPAAAEPAAPEPAAPEPAAPEPAALEPAAYQEATRVSTPVPTPPPSLAPPSREATPIITPPPSEPTSPLNEEPQPITMPATPTPSPEPVSAGSPPAPHQPPPTNNWDNAELPLEEERPEEERPEEHTDTHHQLLVMSVAQEEPPLASPVSPPSPPPPPEPRPASPCISSEDSTSSSSSSSSSSAVTAGTETALRPISEGELLISVNQLAAMTEEATVCSFSSSLQELQDMDLDPPSEGQVKGHNLLHTRVEQGATLRERRPEGSWGREEEKEVSVGEVPDHLQTTVSPGQISRCADPTHTHGRTAEEVEEQGGTRRMEVHLPSQGEVMELAASGDTDCFNSDVF</sequence>
<name>A0A6P7H997_9TELE</name>
<feature type="region of interest" description="Disordered" evidence="2">
    <location>
        <begin position="883"/>
        <end position="1116"/>
    </location>
</feature>
<dbReference type="GO" id="GO:0005814">
    <property type="term" value="C:centriole"/>
    <property type="evidence" value="ECO:0007669"/>
    <property type="project" value="TreeGrafter"/>
</dbReference>
<feature type="region of interest" description="Disordered" evidence="2">
    <location>
        <begin position="814"/>
        <end position="839"/>
    </location>
</feature>
<feature type="compositionally biased region" description="Basic and acidic residues" evidence="2">
    <location>
        <begin position="1036"/>
        <end position="1048"/>
    </location>
</feature>
<dbReference type="InterPro" id="IPR029246">
    <property type="entry name" value="TALPID3"/>
</dbReference>
<proteinExistence type="predicted"/>
<reference evidence="3" key="1">
    <citation type="submission" date="2024-06" db="UniProtKB">
        <authorList>
            <consortium name="RefSeq"/>
        </authorList>
    </citation>
    <scope>NUCLEOTIDE SEQUENCE [LARGE SCALE GENOMIC DNA]</scope>
</reference>
<dbReference type="FunCoup" id="A0A6P7H997">
    <property type="interactions" value="948"/>
</dbReference>
<feature type="compositionally biased region" description="Polar residues" evidence="2">
    <location>
        <begin position="1"/>
        <end position="21"/>
    </location>
</feature>
<dbReference type="InParanoid" id="A0A6P7H997"/>
<feature type="compositionally biased region" description="Basic and acidic residues" evidence="2">
    <location>
        <begin position="1213"/>
        <end position="1232"/>
    </location>
</feature>
<dbReference type="OrthoDB" id="10057439at2759"/>
<dbReference type="RefSeq" id="XP_028251900.1">
    <property type="nucleotide sequence ID" value="XM_028396099.1"/>
</dbReference>
<evidence type="ECO:0000256" key="1">
    <source>
        <dbReference type="SAM" id="Coils"/>
    </source>
</evidence>
<dbReference type="Pfam" id="PF15324">
    <property type="entry name" value="TALPID3"/>
    <property type="match status" value="3"/>
</dbReference>
<gene>
    <name evidence="4" type="primary">LOC114427878</name>
</gene>